<dbReference type="Proteomes" id="UP000007319">
    <property type="component" value="Chromosome"/>
</dbReference>
<proteinExistence type="predicted"/>
<protein>
    <submittedName>
        <fullName evidence="1">Uncharacterized protein</fullName>
    </submittedName>
</protein>
<evidence type="ECO:0000313" key="2">
    <source>
        <dbReference type="Proteomes" id="UP000007319"/>
    </source>
</evidence>
<dbReference type="KEGG" id="abs:AZOBR_10332"/>
<dbReference type="AlphaFoldDB" id="A0A9P1JNC2"/>
<reference evidence="1 2" key="1">
    <citation type="journal article" date="2011" name="PLoS Genet.">
        <title>Azospirillum genomes reveal transition of bacteria from aquatic to terrestrial environments.</title>
        <authorList>
            <person name="Wisniewski-Dye F."/>
            <person name="Borziak K."/>
            <person name="Khalsa-Moyers G."/>
            <person name="Alexandre G."/>
            <person name="Sukharnikov L.O."/>
            <person name="Wuichet K."/>
            <person name="Hurst G.B."/>
            <person name="McDonald W.H."/>
            <person name="Robertson J.S."/>
            <person name="Barbe V."/>
            <person name="Calteau A."/>
            <person name="Rouy Z."/>
            <person name="Mangenot S."/>
            <person name="Prigent-Combaret C."/>
            <person name="Normand P."/>
            <person name="Boyer M."/>
            <person name="Siguier P."/>
            <person name="Dessaux Y."/>
            <person name="Elmerich C."/>
            <person name="Condemine G."/>
            <person name="Krishnen G."/>
            <person name="Kennedy I."/>
            <person name="Paterson A.H."/>
            <person name="Gonzalez V."/>
            <person name="Mavingui P."/>
            <person name="Zhulin I.B."/>
        </authorList>
    </citation>
    <scope>NUCLEOTIDE SEQUENCE [LARGE SCALE GENOMIC DNA]</scope>
    <source>
        <strain evidence="1 2">Sp245</strain>
    </source>
</reference>
<keyword evidence="2" id="KW-1185">Reference proteome</keyword>
<gene>
    <name evidence="1" type="ORF">AZOBR_10332</name>
</gene>
<dbReference type="EMBL" id="HE577327">
    <property type="protein sequence ID" value="CCC96545.1"/>
    <property type="molecule type" value="Genomic_DNA"/>
</dbReference>
<name>A0A9P1JNC2_9PROT</name>
<accession>A0A9P1JNC2</accession>
<organism evidence="1 2">
    <name type="scientific">Azospirillum baldaniorum</name>
    <dbReference type="NCBI Taxonomy" id="1064539"/>
    <lineage>
        <taxon>Bacteria</taxon>
        <taxon>Pseudomonadati</taxon>
        <taxon>Pseudomonadota</taxon>
        <taxon>Alphaproteobacteria</taxon>
        <taxon>Rhodospirillales</taxon>
        <taxon>Azospirillaceae</taxon>
        <taxon>Azospirillum</taxon>
    </lineage>
</organism>
<sequence>MDIARGHKPLYMERNAKLRSKLT</sequence>
<evidence type="ECO:0000313" key="1">
    <source>
        <dbReference type="EMBL" id="CCC96545.1"/>
    </source>
</evidence>